<dbReference type="EMBL" id="ADBV01018088">
    <property type="protein sequence ID" value="EJW71625.1"/>
    <property type="molecule type" value="Genomic_DNA"/>
</dbReference>
<comment type="caution">
    <text evidence="1">The sequence shown here is derived from an EMBL/GenBank/DDBJ whole genome shotgun (WGS) entry which is preliminary data.</text>
</comment>
<dbReference type="Proteomes" id="UP000004810">
    <property type="component" value="Unassembled WGS sequence"/>
</dbReference>
<evidence type="ECO:0000313" key="2">
    <source>
        <dbReference type="Proteomes" id="UP000004810"/>
    </source>
</evidence>
<proteinExistence type="predicted"/>
<organism evidence="1 2">
    <name type="scientific">Wuchereria bancrofti</name>
    <dbReference type="NCBI Taxonomy" id="6293"/>
    <lineage>
        <taxon>Eukaryota</taxon>
        <taxon>Metazoa</taxon>
        <taxon>Ecdysozoa</taxon>
        <taxon>Nematoda</taxon>
        <taxon>Chromadorea</taxon>
        <taxon>Rhabditida</taxon>
        <taxon>Spirurina</taxon>
        <taxon>Spiruromorpha</taxon>
        <taxon>Filarioidea</taxon>
        <taxon>Onchocercidae</taxon>
        <taxon>Wuchereria</taxon>
    </lineage>
</organism>
<sequence length="64" mass="7288">MSPEEIKEFVNARTIEDGLTAVHYAAQITSDQLHFPGEDAKLIETLIDYNGQPELQTYKANFKF</sequence>
<gene>
    <name evidence="1" type="ORF">WUBG_17466</name>
</gene>
<accession>J9ACB4</accession>
<dbReference type="AlphaFoldDB" id="J9ACB4"/>
<name>J9ACB4_WUCBA</name>
<evidence type="ECO:0000313" key="1">
    <source>
        <dbReference type="EMBL" id="EJW71625.1"/>
    </source>
</evidence>
<reference evidence="2" key="1">
    <citation type="submission" date="2012-08" db="EMBL/GenBank/DDBJ databases">
        <title>The Genome Sequence of Wuchereria bancrofti.</title>
        <authorList>
            <person name="Nutman T.B."/>
            <person name="Fink D.L."/>
            <person name="Russ C."/>
            <person name="Young S."/>
            <person name="Zeng Q."/>
            <person name="Koehrsen M."/>
            <person name="Alvarado L."/>
            <person name="Berlin A."/>
            <person name="Chapman S.B."/>
            <person name="Chen Z."/>
            <person name="Freedman E."/>
            <person name="Gellesch M."/>
            <person name="Goldberg J."/>
            <person name="Griggs A."/>
            <person name="Gujja S."/>
            <person name="Heilman E.R."/>
            <person name="Heiman D."/>
            <person name="Hepburn T."/>
            <person name="Howarth C."/>
            <person name="Jen D."/>
            <person name="Larson L."/>
            <person name="Lewis B."/>
            <person name="Mehta T."/>
            <person name="Park D."/>
            <person name="Pearson M."/>
            <person name="Roberts A."/>
            <person name="Saif S."/>
            <person name="Shea T."/>
            <person name="Shenoy N."/>
            <person name="Sisk P."/>
            <person name="Stolte C."/>
            <person name="Sykes S."/>
            <person name="Walk T."/>
            <person name="White J."/>
            <person name="Yandava C."/>
            <person name="Haas B."/>
            <person name="Henn M.R."/>
            <person name="Nusbaum C."/>
            <person name="Birren B."/>
        </authorList>
    </citation>
    <scope>NUCLEOTIDE SEQUENCE [LARGE SCALE GENOMIC DNA]</scope>
    <source>
        <strain evidence="2">NA</strain>
    </source>
</reference>
<protein>
    <submittedName>
        <fullName evidence="1">Uncharacterized protein</fullName>
    </submittedName>
</protein>